<protein>
    <submittedName>
        <fullName evidence="2">Uncharacterized protein</fullName>
    </submittedName>
</protein>
<evidence type="ECO:0000313" key="2">
    <source>
        <dbReference type="EMBL" id="KAF9151768.1"/>
    </source>
</evidence>
<evidence type="ECO:0000256" key="1">
    <source>
        <dbReference type="SAM" id="MobiDB-lite"/>
    </source>
</evidence>
<dbReference type="Proteomes" id="UP000748756">
    <property type="component" value="Unassembled WGS sequence"/>
</dbReference>
<gene>
    <name evidence="2" type="ORF">BG015_006254</name>
</gene>
<dbReference type="AlphaFoldDB" id="A0A9P5VBX0"/>
<feature type="compositionally biased region" description="Basic and acidic residues" evidence="1">
    <location>
        <begin position="63"/>
        <end position="78"/>
    </location>
</feature>
<name>A0A9P5VBX0_9FUNG</name>
<sequence>MADKQEHLEHLGDPSSGTAGSDHSGTATHIEGPACGEELSPSTLERTKSMDHQNMAQASLDVEMAKTRISKAEPPSRR</sequence>
<proteinExistence type="predicted"/>
<dbReference type="EMBL" id="JAAAUQ010000296">
    <property type="protein sequence ID" value="KAF9151768.1"/>
    <property type="molecule type" value="Genomic_DNA"/>
</dbReference>
<keyword evidence="3" id="KW-1185">Reference proteome</keyword>
<feature type="compositionally biased region" description="Polar residues" evidence="1">
    <location>
        <begin position="15"/>
        <end position="27"/>
    </location>
</feature>
<feature type="region of interest" description="Disordered" evidence="1">
    <location>
        <begin position="1"/>
        <end position="78"/>
    </location>
</feature>
<comment type="caution">
    <text evidence="2">The sequence shown here is derived from an EMBL/GenBank/DDBJ whole genome shotgun (WGS) entry which is preliminary data.</text>
</comment>
<evidence type="ECO:0000313" key="3">
    <source>
        <dbReference type="Proteomes" id="UP000748756"/>
    </source>
</evidence>
<feature type="compositionally biased region" description="Basic and acidic residues" evidence="1">
    <location>
        <begin position="1"/>
        <end position="12"/>
    </location>
</feature>
<reference evidence="2" key="1">
    <citation type="journal article" date="2020" name="Fungal Divers.">
        <title>Resolving the Mortierellaceae phylogeny through synthesis of multi-gene phylogenetics and phylogenomics.</title>
        <authorList>
            <person name="Vandepol N."/>
            <person name="Liber J."/>
            <person name="Desiro A."/>
            <person name="Na H."/>
            <person name="Kennedy M."/>
            <person name="Barry K."/>
            <person name="Grigoriev I.V."/>
            <person name="Miller A.N."/>
            <person name="O'Donnell K."/>
            <person name="Stajich J.E."/>
            <person name="Bonito G."/>
        </authorList>
    </citation>
    <scope>NUCLEOTIDE SEQUENCE</scope>
    <source>
        <strain evidence="2">NRRL 6426</strain>
    </source>
</reference>
<organism evidence="2 3">
    <name type="scientific">Linnemannia schmuckeri</name>
    <dbReference type="NCBI Taxonomy" id="64567"/>
    <lineage>
        <taxon>Eukaryota</taxon>
        <taxon>Fungi</taxon>
        <taxon>Fungi incertae sedis</taxon>
        <taxon>Mucoromycota</taxon>
        <taxon>Mortierellomycotina</taxon>
        <taxon>Mortierellomycetes</taxon>
        <taxon>Mortierellales</taxon>
        <taxon>Mortierellaceae</taxon>
        <taxon>Linnemannia</taxon>
    </lineage>
</organism>
<accession>A0A9P5VBX0</accession>